<dbReference type="SMART" id="SM00347">
    <property type="entry name" value="HTH_MARR"/>
    <property type="match status" value="1"/>
</dbReference>
<dbReference type="InterPro" id="IPR039422">
    <property type="entry name" value="MarR/SlyA-like"/>
</dbReference>
<dbReference type="PROSITE" id="PS50995">
    <property type="entry name" value="HTH_MARR_2"/>
    <property type="match status" value="1"/>
</dbReference>
<dbReference type="AlphaFoldDB" id="A0A1V2I5U8"/>
<dbReference type="Pfam" id="PF01047">
    <property type="entry name" value="MarR"/>
    <property type="match status" value="1"/>
</dbReference>
<dbReference type="EMBL" id="MOMC01000051">
    <property type="protein sequence ID" value="ONH26436.1"/>
    <property type="molecule type" value="Genomic_DNA"/>
</dbReference>
<dbReference type="InterPro" id="IPR000835">
    <property type="entry name" value="HTH_MarR-typ"/>
</dbReference>
<feature type="domain" description="HTH marR-type" evidence="1">
    <location>
        <begin position="1"/>
        <end position="124"/>
    </location>
</feature>
<dbReference type="SUPFAM" id="SSF46785">
    <property type="entry name" value="Winged helix' DNA-binding domain"/>
    <property type="match status" value="1"/>
</dbReference>
<name>A0A1V2I5U8_9ACTN</name>
<dbReference type="InterPro" id="IPR036390">
    <property type="entry name" value="WH_DNA-bd_sf"/>
</dbReference>
<sequence>MTRLSRQVYRIATDDVLGMGLKQFVLLNQLHEDVGVPQQQLAEHLCLGANILVLLLNGIESAGWAERRRDPADRRRHLVHRTPAGTAALASAEQAMDSVEDHVLDNLSAEERAVLRDLLARALAD</sequence>
<proteinExistence type="predicted"/>
<dbReference type="InterPro" id="IPR036388">
    <property type="entry name" value="WH-like_DNA-bd_sf"/>
</dbReference>
<keyword evidence="3" id="KW-1185">Reference proteome</keyword>
<dbReference type="Gene3D" id="1.10.10.10">
    <property type="entry name" value="Winged helix-like DNA-binding domain superfamily/Winged helix DNA-binding domain"/>
    <property type="match status" value="1"/>
</dbReference>
<dbReference type="PANTHER" id="PTHR33164:SF43">
    <property type="entry name" value="HTH-TYPE TRANSCRIPTIONAL REPRESSOR YETL"/>
    <property type="match status" value="1"/>
</dbReference>
<gene>
    <name evidence="2" type="ORF">BL253_24540</name>
</gene>
<accession>A0A1V2I5U8</accession>
<evidence type="ECO:0000313" key="2">
    <source>
        <dbReference type="EMBL" id="ONH26436.1"/>
    </source>
</evidence>
<dbReference type="PRINTS" id="PR00598">
    <property type="entry name" value="HTHMARR"/>
</dbReference>
<reference evidence="3" key="1">
    <citation type="submission" date="2016-10" db="EMBL/GenBank/DDBJ databases">
        <title>Frankia sp. NRRL B-16386 Genome sequencing.</title>
        <authorList>
            <person name="Ghodhbane-Gtari F."/>
            <person name="Swanson E."/>
            <person name="Gueddou A."/>
            <person name="Hezbri K."/>
            <person name="Ktari K."/>
            <person name="Nouioui I."/>
            <person name="Morris K."/>
            <person name="Simpson S."/>
            <person name="Abebe-Akele F."/>
            <person name="Thomas K."/>
            <person name="Gtari M."/>
            <person name="Tisa L.S."/>
        </authorList>
    </citation>
    <scope>NUCLEOTIDE SEQUENCE [LARGE SCALE GENOMIC DNA]</scope>
    <source>
        <strain evidence="3">NRRL B-16386</strain>
    </source>
</reference>
<dbReference type="STRING" id="1834516.BL253_24540"/>
<dbReference type="GO" id="GO:0006950">
    <property type="term" value="P:response to stress"/>
    <property type="evidence" value="ECO:0007669"/>
    <property type="project" value="TreeGrafter"/>
</dbReference>
<dbReference type="GO" id="GO:0003700">
    <property type="term" value="F:DNA-binding transcription factor activity"/>
    <property type="evidence" value="ECO:0007669"/>
    <property type="project" value="InterPro"/>
</dbReference>
<dbReference type="PANTHER" id="PTHR33164">
    <property type="entry name" value="TRANSCRIPTIONAL REGULATOR, MARR FAMILY"/>
    <property type="match status" value="1"/>
</dbReference>
<evidence type="ECO:0000259" key="1">
    <source>
        <dbReference type="PROSITE" id="PS50995"/>
    </source>
</evidence>
<comment type="caution">
    <text evidence="2">The sequence shown here is derived from an EMBL/GenBank/DDBJ whole genome shotgun (WGS) entry which is preliminary data.</text>
</comment>
<protein>
    <submittedName>
        <fullName evidence="2">MarR family transcriptional regulator</fullName>
    </submittedName>
</protein>
<evidence type="ECO:0000313" key="3">
    <source>
        <dbReference type="Proteomes" id="UP000188929"/>
    </source>
</evidence>
<organism evidence="2 3">
    <name type="scientific">Pseudofrankia asymbiotica</name>
    <dbReference type="NCBI Taxonomy" id="1834516"/>
    <lineage>
        <taxon>Bacteria</taxon>
        <taxon>Bacillati</taxon>
        <taxon>Actinomycetota</taxon>
        <taxon>Actinomycetes</taxon>
        <taxon>Frankiales</taxon>
        <taxon>Frankiaceae</taxon>
        <taxon>Pseudofrankia</taxon>
    </lineage>
</organism>
<dbReference type="Proteomes" id="UP000188929">
    <property type="component" value="Unassembled WGS sequence"/>
</dbReference>